<dbReference type="InterPro" id="IPR026960">
    <property type="entry name" value="RVT-Znf"/>
</dbReference>
<gene>
    <name evidence="2" type="ORF">KIW84_013654</name>
</gene>
<reference evidence="2 3" key="1">
    <citation type="journal article" date="2022" name="Nat. Genet.">
        <title>Improved pea reference genome and pan-genome highlight genomic features and evolutionary characteristics.</title>
        <authorList>
            <person name="Yang T."/>
            <person name="Liu R."/>
            <person name="Luo Y."/>
            <person name="Hu S."/>
            <person name="Wang D."/>
            <person name="Wang C."/>
            <person name="Pandey M.K."/>
            <person name="Ge S."/>
            <person name="Xu Q."/>
            <person name="Li N."/>
            <person name="Li G."/>
            <person name="Huang Y."/>
            <person name="Saxena R.K."/>
            <person name="Ji Y."/>
            <person name="Li M."/>
            <person name="Yan X."/>
            <person name="He Y."/>
            <person name="Liu Y."/>
            <person name="Wang X."/>
            <person name="Xiang C."/>
            <person name="Varshney R.K."/>
            <person name="Ding H."/>
            <person name="Gao S."/>
            <person name="Zong X."/>
        </authorList>
    </citation>
    <scope>NUCLEOTIDE SEQUENCE [LARGE SCALE GENOMIC DNA]</scope>
    <source>
        <strain evidence="2 3">cv. Zhongwan 6</strain>
    </source>
</reference>
<sequence length="271" mass="31034">MLGMTVGSKVVLGFAMFCLTLGCVKRILSLLLADDYSNWNWNIIMDNIPGNVVQQTSDIVPPHRNSRHKDCCGWSTTANVLFSIASSYELHSPSNNMAQDRQWNRVWKPVIPERGKYHAWMLLVKGLKTSLFLFQRKLRDPYCGTCNGIVKSLLHMFCDCWVSKLLWLNLISTSQHSYFFSIELEEWFAYNLTQNLGNCNLDWAALWVDNGEVVKDIANCKASLNLVRKIQDDLKHLDNYLFKLILCEANKCAYQLANASPYSNSADNIYD</sequence>
<dbReference type="EMBL" id="JAMSHJ010000001">
    <property type="protein sequence ID" value="KAI5445503.1"/>
    <property type="molecule type" value="Genomic_DNA"/>
</dbReference>
<dbReference type="AlphaFoldDB" id="A0A9D5GYB8"/>
<proteinExistence type="predicted"/>
<dbReference type="Gramene" id="Psat01G0365400-T1">
    <property type="protein sequence ID" value="KAI5445503.1"/>
    <property type="gene ID" value="KIW84_013654"/>
</dbReference>
<dbReference type="Pfam" id="PF13966">
    <property type="entry name" value="zf-RVT"/>
    <property type="match status" value="1"/>
</dbReference>
<keyword evidence="3" id="KW-1185">Reference proteome</keyword>
<feature type="domain" description="Reverse transcriptase zinc-binding" evidence="1">
    <location>
        <begin position="82"/>
        <end position="167"/>
    </location>
</feature>
<protein>
    <recommendedName>
        <fullName evidence="1">Reverse transcriptase zinc-binding domain-containing protein</fullName>
    </recommendedName>
</protein>
<evidence type="ECO:0000259" key="1">
    <source>
        <dbReference type="Pfam" id="PF13966"/>
    </source>
</evidence>
<organism evidence="2 3">
    <name type="scientific">Pisum sativum</name>
    <name type="common">Garden pea</name>
    <name type="synonym">Lathyrus oleraceus</name>
    <dbReference type="NCBI Taxonomy" id="3888"/>
    <lineage>
        <taxon>Eukaryota</taxon>
        <taxon>Viridiplantae</taxon>
        <taxon>Streptophyta</taxon>
        <taxon>Embryophyta</taxon>
        <taxon>Tracheophyta</taxon>
        <taxon>Spermatophyta</taxon>
        <taxon>Magnoliopsida</taxon>
        <taxon>eudicotyledons</taxon>
        <taxon>Gunneridae</taxon>
        <taxon>Pentapetalae</taxon>
        <taxon>rosids</taxon>
        <taxon>fabids</taxon>
        <taxon>Fabales</taxon>
        <taxon>Fabaceae</taxon>
        <taxon>Papilionoideae</taxon>
        <taxon>50 kb inversion clade</taxon>
        <taxon>NPAAA clade</taxon>
        <taxon>Hologalegina</taxon>
        <taxon>IRL clade</taxon>
        <taxon>Fabeae</taxon>
        <taxon>Lathyrus</taxon>
    </lineage>
</organism>
<evidence type="ECO:0000313" key="2">
    <source>
        <dbReference type="EMBL" id="KAI5445503.1"/>
    </source>
</evidence>
<accession>A0A9D5GYB8</accession>
<comment type="caution">
    <text evidence="2">The sequence shown here is derived from an EMBL/GenBank/DDBJ whole genome shotgun (WGS) entry which is preliminary data.</text>
</comment>
<name>A0A9D5GYB8_PEA</name>
<evidence type="ECO:0000313" key="3">
    <source>
        <dbReference type="Proteomes" id="UP001058974"/>
    </source>
</evidence>
<dbReference type="Proteomes" id="UP001058974">
    <property type="component" value="Chromosome 1"/>
</dbReference>